<dbReference type="PANTHER" id="PTHR34800">
    <property type="entry name" value="TETRAPYRROLE-BINDING PROTEIN, CHLOROPLASTIC"/>
    <property type="match status" value="1"/>
</dbReference>
<proteinExistence type="predicted"/>
<organism evidence="2 3">
    <name type="scientific">Dolichospermum heterosporum TAC447</name>
    <dbReference type="NCBI Taxonomy" id="747523"/>
    <lineage>
        <taxon>Bacteria</taxon>
        <taxon>Bacillati</taxon>
        <taxon>Cyanobacteriota</taxon>
        <taxon>Cyanophyceae</taxon>
        <taxon>Nostocales</taxon>
        <taxon>Aphanizomenonaceae</taxon>
        <taxon>Dolichospermum</taxon>
        <taxon>Dolichospermum heterosporum</taxon>
    </lineage>
</organism>
<evidence type="ECO:0000313" key="3">
    <source>
        <dbReference type="Proteomes" id="UP001057561"/>
    </source>
</evidence>
<dbReference type="Gene3D" id="1.10.10.1770">
    <property type="entry name" value="Gun4-like"/>
    <property type="match status" value="1"/>
</dbReference>
<keyword evidence="3" id="KW-1185">Reference proteome</keyword>
<sequence length="515" mass="57682">MPIIRDYCAGMDVAMGYNPLTGEIYDTYVDYGDLVPAGGQTGQTADLLFKRVTSSAELSSVLGIDFEANLNASWFQGSGSVKAKAVSDFSQKSNEYSTFSVLYVKVRDIEKNLKIVDLSPRIIKFINQNGIDEFYRRAGYEYISGIITGGEFVSTIEIISSDRETKEKMDAELSAQISYSSVASIDAKAEIKSRFANLAKYSNVRIEARCYRTGGAGVLVTTPADALEYAVNFPDSVRKSASILQVLCKPYHDLLSFPTAMQAIDMMTLQKQTRVLQGLWERSQQISKQIADVEYILLNPKKFAQVNEAVLRTGKAQLEHQLEEVNDQAIQFAKNSIKSINVVDFPPIPLALPMRGVELKSAVGQDYTKLQDLLVAGNWKEADAETGRLMLAVAKREQEGWLDVESIDNLPCVDLRTIDQLWVKYSNGRFGFSVQKRIYQSLGGTREYNYEIWEKFLDKVEWQKGKKTLYYKDITFDIKAPKAQIPIAFGLKTDGLGYLGYSRGGLFSRVETCKL</sequence>
<accession>A0ABY5M318</accession>
<gene>
    <name evidence="2" type="ORF">NG743_11765</name>
</gene>
<dbReference type="RefSeq" id="WP_257122033.1">
    <property type="nucleotide sequence ID" value="NZ_CP099464.1"/>
</dbReference>
<dbReference type="Proteomes" id="UP001057561">
    <property type="component" value="Chromosome"/>
</dbReference>
<dbReference type="InterPro" id="IPR037215">
    <property type="entry name" value="GUN4-like_sf"/>
</dbReference>
<dbReference type="Gene3D" id="1.25.40.620">
    <property type="match status" value="1"/>
</dbReference>
<dbReference type="Pfam" id="PF05419">
    <property type="entry name" value="GUN4"/>
    <property type="match status" value="1"/>
</dbReference>
<dbReference type="SUPFAM" id="SSF140869">
    <property type="entry name" value="GUN4-like"/>
    <property type="match status" value="1"/>
</dbReference>
<dbReference type="InterPro" id="IPR008629">
    <property type="entry name" value="GUN4-like"/>
</dbReference>
<dbReference type="CDD" id="cd16383">
    <property type="entry name" value="GUN4"/>
    <property type="match status" value="1"/>
</dbReference>
<reference evidence="2" key="1">
    <citation type="submission" date="2022-06" db="EMBL/GenBank/DDBJ databases">
        <title>Nostosin G and Spiroidesin B from the Cyanobacterium Dolichospermum sp. NIES-1697.</title>
        <authorList>
            <person name="Phan C.-S."/>
            <person name="Mehjabin J.J."/>
            <person name="Anas A.R.J."/>
            <person name="Hayasaka M."/>
            <person name="Onoki R."/>
            <person name="Wang J."/>
            <person name="Umezawa T."/>
            <person name="Washio K."/>
            <person name="Morikawa M."/>
            <person name="Okino T."/>
        </authorList>
    </citation>
    <scope>NUCLEOTIDE SEQUENCE</scope>
    <source>
        <strain evidence="2">NIES-1697</strain>
    </source>
</reference>
<protein>
    <submittedName>
        <fullName evidence="2">GUN4 domain-containing protein</fullName>
    </submittedName>
</protein>
<feature type="domain" description="GUN4-like" evidence="1">
    <location>
        <begin position="361"/>
        <end position="488"/>
    </location>
</feature>
<evidence type="ECO:0000313" key="2">
    <source>
        <dbReference type="EMBL" id="UUO17599.1"/>
    </source>
</evidence>
<dbReference type="PANTHER" id="PTHR34800:SF1">
    <property type="entry name" value="TETRAPYRROLE-BINDING PROTEIN, CHLOROPLASTIC"/>
    <property type="match status" value="1"/>
</dbReference>
<evidence type="ECO:0000259" key="1">
    <source>
        <dbReference type="Pfam" id="PF05419"/>
    </source>
</evidence>
<name>A0ABY5M318_9CYAN</name>
<dbReference type="EMBL" id="CP099464">
    <property type="protein sequence ID" value="UUO17599.1"/>
    <property type="molecule type" value="Genomic_DNA"/>
</dbReference>